<organism evidence="1 2">
    <name type="scientific">Mycena rosella</name>
    <name type="common">Pink bonnet</name>
    <name type="synonym">Agaricus rosellus</name>
    <dbReference type="NCBI Taxonomy" id="1033263"/>
    <lineage>
        <taxon>Eukaryota</taxon>
        <taxon>Fungi</taxon>
        <taxon>Dikarya</taxon>
        <taxon>Basidiomycota</taxon>
        <taxon>Agaricomycotina</taxon>
        <taxon>Agaricomycetes</taxon>
        <taxon>Agaricomycetidae</taxon>
        <taxon>Agaricales</taxon>
        <taxon>Marasmiineae</taxon>
        <taxon>Mycenaceae</taxon>
        <taxon>Mycena</taxon>
    </lineage>
</organism>
<keyword evidence="2" id="KW-1185">Reference proteome</keyword>
<dbReference type="Proteomes" id="UP001221757">
    <property type="component" value="Unassembled WGS sequence"/>
</dbReference>
<evidence type="ECO:0000313" key="1">
    <source>
        <dbReference type="EMBL" id="KAJ7698276.1"/>
    </source>
</evidence>
<evidence type="ECO:0000313" key="2">
    <source>
        <dbReference type="Proteomes" id="UP001221757"/>
    </source>
</evidence>
<dbReference type="EMBL" id="JARKIE010000026">
    <property type="protein sequence ID" value="KAJ7698276.1"/>
    <property type="molecule type" value="Genomic_DNA"/>
</dbReference>
<dbReference type="AlphaFoldDB" id="A0AAD7DSW3"/>
<proteinExistence type="predicted"/>
<accession>A0AAD7DSW3</accession>
<name>A0AAD7DSW3_MYCRO</name>
<reference evidence="1" key="1">
    <citation type="submission" date="2023-03" db="EMBL/GenBank/DDBJ databases">
        <title>Massive genome expansion in bonnet fungi (Mycena s.s.) driven by repeated elements and novel gene families across ecological guilds.</title>
        <authorList>
            <consortium name="Lawrence Berkeley National Laboratory"/>
            <person name="Harder C.B."/>
            <person name="Miyauchi S."/>
            <person name="Viragh M."/>
            <person name="Kuo A."/>
            <person name="Thoen E."/>
            <person name="Andreopoulos B."/>
            <person name="Lu D."/>
            <person name="Skrede I."/>
            <person name="Drula E."/>
            <person name="Henrissat B."/>
            <person name="Morin E."/>
            <person name="Kohler A."/>
            <person name="Barry K."/>
            <person name="LaButti K."/>
            <person name="Morin E."/>
            <person name="Salamov A."/>
            <person name="Lipzen A."/>
            <person name="Mereny Z."/>
            <person name="Hegedus B."/>
            <person name="Baldrian P."/>
            <person name="Stursova M."/>
            <person name="Weitz H."/>
            <person name="Taylor A."/>
            <person name="Grigoriev I.V."/>
            <person name="Nagy L.G."/>
            <person name="Martin F."/>
            <person name="Kauserud H."/>
        </authorList>
    </citation>
    <scope>NUCLEOTIDE SEQUENCE</scope>
    <source>
        <strain evidence="1">CBHHK067</strain>
    </source>
</reference>
<feature type="non-terminal residue" evidence="1">
    <location>
        <position position="1"/>
    </location>
</feature>
<gene>
    <name evidence="1" type="ORF">B0H17DRAFT_927515</name>
</gene>
<protein>
    <submittedName>
        <fullName evidence="1">Uncharacterized protein</fullName>
    </submittedName>
</protein>
<comment type="caution">
    <text evidence="1">The sequence shown here is derived from an EMBL/GenBank/DDBJ whole genome shotgun (WGS) entry which is preliminary data.</text>
</comment>
<sequence>IVRACDCGAEVTKEEQENPVLTIQCSKAGCESIWVRAVFFCTLEEPNSGSIIIEGVSRLKVATEHGSACLAAVENGGGRSTRSWFTIVLGDTVRELVRILEGTDEIVVYNCWCCSEYSKHSKRQAGKLGASGFPKKAI</sequence>